<sequence>MIKKLAMVIPLVSMLSLGAIAPITSFAEGTNGFSDQQTTSANHSNWMAQLPNEISLSELSIPGTHDSLSFYGDTVFHQKVAQTQSMPLNTQLKAGIRYVDIRLKPINNKLDVYHGSQYQHTNFDTVMDTTINFLKSNPGEVILMRVKDESEGTEQNKELFKNIFANYWNKSEYNTYFSKSHTTNPELGDVRGKIVILQDFESSDSYGIPYQSLDIQDEYTAVNNNKFFAIERQLLKANKDTSKIYLNHFSTNGITDFGTFLHDELTPKGQAETLNTQFWMYMQLPKGYFQKDGNAMPQEQIMHTGVIAMDFPSSGGVSTMQDSQNILMKQGIIDLVISKNKSKMLIRDLEI</sequence>
<dbReference type="InterPro" id="IPR017946">
    <property type="entry name" value="PLC-like_Pdiesterase_TIM-brl"/>
</dbReference>
<feature type="signal peptide" evidence="7">
    <location>
        <begin position="1"/>
        <end position="21"/>
    </location>
</feature>
<dbReference type="AlphaFoldDB" id="A0A2B5XK21"/>
<evidence type="ECO:0000256" key="7">
    <source>
        <dbReference type="SAM" id="SignalP"/>
    </source>
</evidence>
<dbReference type="Gene3D" id="3.20.20.190">
    <property type="entry name" value="Phosphatidylinositol (PI) phosphodiesterase"/>
    <property type="match status" value="1"/>
</dbReference>
<dbReference type="PANTHER" id="PTHR13593">
    <property type="match status" value="1"/>
</dbReference>
<reference evidence="9 10" key="1">
    <citation type="submission" date="2017-09" db="EMBL/GenBank/DDBJ databases">
        <title>Large-scale bioinformatics analysis of Bacillus genomes uncovers conserved roles of natural products in bacterial physiology.</title>
        <authorList>
            <consortium name="Agbiome Team Llc"/>
            <person name="Bleich R.M."/>
            <person name="Grubbs K.J."/>
            <person name="Santa Maria K.C."/>
            <person name="Allen S.E."/>
            <person name="Farag S."/>
            <person name="Shank E.A."/>
            <person name="Bowers A."/>
        </authorList>
    </citation>
    <scope>NUCLEOTIDE SEQUENCE [LARGE SCALE GENOMIC DNA]</scope>
    <source>
        <strain evidence="9 10">AFS044250</strain>
    </source>
</reference>
<evidence type="ECO:0000256" key="2">
    <source>
        <dbReference type="ARBA" id="ARBA00012581"/>
    </source>
</evidence>
<comment type="catalytic activity">
    <reaction evidence="1">
        <text>a 1,2-diacyl-sn-glycero-3-phospho-(1D-myo-inositol) = 1D-myo-inositol 1,2-cyclic phosphate + a 1,2-diacyl-sn-glycerol</text>
        <dbReference type="Rhea" id="RHEA:17093"/>
        <dbReference type="ChEBI" id="CHEBI:17815"/>
        <dbReference type="ChEBI" id="CHEBI:57880"/>
        <dbReference type="ChEBI" id="CHEBI:58484"/>
        <dbReference type="EC" id="4.6.1.13"/>
    </reaction>
</comment>
<feature type="domain" description="Phosphatidylinositol-specific phospholipase C X" evidence="8">
    <location>
        <begin position="53"/>
        <end position="199"/>
    </location>
</feature>
<dbReference type="EC" id="4.6.1.13" evidence="2"/>
<dbReference type="RefSeq" id="WP_100063603.1">
    <property type="nucleotide sequence ID" value="NZ_NUSQ01000146.1"/>
</dbReference>
<keyword evidence="4" id="KW-0443">Lipid metabolism</keyword>
<feature type="chain" id="PRO_5039463476" description="1-phosphatidylinositol phosphodiesterase" evidence="7">
    <location>
        <begin position="22"/>
        <end position="351"/>
    </location>
</feature>
<dbReference type="InterPro" id="IPR000909">
    <property type="entry name" value="PLipase_C_PInositol-sp_X_dom"/>
</dbReference>
<dbReference type="PANTHER" id="PTHR13593:SF113">
    <property type="entry name" value="SI:DKEY-266F7.9"/>
    <property type="match status" value="1"/>
</dbReference>
<evidence type="ECO:0000313" key="10">
    <source>
        <dbReference type="Proteomes" id="UP000225997"/>
    </source>
</evidence>
<keyword evidence="4" id="KW-0442">Lipid degradation</keyword>
<keyword evidence="7" id="KW-0732">Signal</keyword>
<dbReference type="GO" id="GO:0016042">
    <property type="term" value="P:lipid catabolic process"/>
    <property type="evidence" value="ECO:0007669"/>
    <property type="project" value="UniProtKB-KW"/>
</dbReference>
<dbReference type="InterPro" id="IPR051057">
    <property type="entry name" value="PI-PLC_domain"/>
</dbReference>
<dbReference type="CDD" id="cd08586">
    <property type="entry name" value="PI-PLCc_BcPLC_like"/>
    <property type="match status" value="1"/>
</dbReference>
<dbReference type="GO" id="GO:0008081">
    <property type="term" value="F:phosphoric diester hydrolase activity"/>
    <property type="evidence" value="ECO:0007669"/>
    <property type="project" value="InterPro"/>
</dbReference>
<dbReference type="GO" id="GO:0004436">
    <property type="term" value="F:phosphatidylinositol diacylglycerol-lyase activity"/>
    <property type="evidence" value="ECO:0007669"/>
    <property type="project" value="UniProtKB-EC"/>
</dbReference>
<evidence type="ECO:0000256" key="5">
    <source>
        <dbReference type="ARBA" id="ARBA00030474"/>
    </source>
</evidence>
<dbReference type="PROSITE" id="PS50007">
    <property type="entry name" value="PIPLC_X_DOMAIN"/>
    <property type="match status" value="1"/>
</dbReference>
<gene>
    <name evidence="9" type="ORF">COF40_25005</name>
</gene>
<evidence type="ECO:0000259" key="8">
    <source>
        <dbReference type="SMART" id="SM00148"/>
    </source>
</evidence>
<name>A0A2B5XK21_9BACI</name>
<evidence type="ECO:0000256" key="1">
    <source>
        <dbReference type="ARBA" id="ARBA00001316"/>
    </source>
</evidence>
<accession>A0A2B5XK21</accession>
<protein>
    <recommendedName>
        <fullName evidence="3">1-phosphatidylinositol phosphodiesterase</fullName>
        <ecNumber evidence="2">4.6.1.13</ecNumber>
    </recommendedName>
    <alternativeName>
        <fullName evidence="5">Phosphatidylinositol diacylglycerol-lyase</fullName>
    </alternativeName>
    <alternativeName>
        <fullName evidence="6">Phosphatidylinositol-specific phospholipase C</fullName>
    </alternativeName>
</protein>
<organism evidence="9 10">
    <name type="scientific">Bacillus toyonensis</name>
    <dbReference type="NCBI Taxonomy" id="155322"/>
    <lineage>
        <taxon>Bacteria</taxon>
        <taxon>Bacillati</taxon>
        <taxon>Bacillota</taxon>
        <taxon>Bacilli</taxon>
        <taxon>Bacillales</taxon>
        <taxon>Bacillaceae</taxon>
        <taxon>Bacillus</taxon>
        <taxon>Bacillus cereus group</taxon>
    </lineage>
</organism>
<evidence type="ECO:0000256" key="6">
    <source>
        <dbReference type="ARBA" id="ARBA00030782"/>
    </source>
</evidence>
<proteinExistence type="predicted"/>
<dbReference type="Proteomes" id="UP000225997">
    <property type="component" value="Unassembled WGS sequence"/>
</dbReference>
<evidence type="ECO:0000313" key="9">
    <source>
        <dbReference type="EMBL" id="PHD64115.1"/>
    </source>
</evidence>
<dbReference type="SMART" id="SM00148">
    <property type="entry name" value="PLCXc"/>
    <property type="match status" value="1"/>
</dbReference>
<dbReference type="Pfam" id="PF00388">
    <property type="entry name" value="PI-PLC-X"/>
    <property type="match status" value="1"/>
</dbReference>
<dbReference type="EMBL" id="NUSQ01000146">
    <property type="protein sequence ID" value="PHD64115.1"/>
    <property type="molecule type" value="Genomic_DNA"/>
</dbReference>
<evidence type="ECO:0000256" key="4">
    <source>
        <dbReference type="ARBA" id="ARBA00022963"/>
    </source>
</evidence>
<dbReference type="SUPFAM" id="SSF51695">
    <property type="entry name" value="PLC-like phosphodiesterases"/>
    <property type="match status" value="1"/>
</dbReference>
<evidence type="ECO:0000256" key="3">
    <source>
        <dbReference type="ARBA" id="ARBA00019758"/>
    </source>
</evidence>
<comment type="caution">
    <text evidence="9">The sequence shown here is derived from an EMBL/GenBank/DDBJ whole genome shotgun (WGS) entry which is preliminary data.</text>
</comment>